<keyword evidence="1" id="KW-0472">Membrane</keyword>
<reference evidence="2 3" key="1">
    <citation type="journal article" date="2018" name="Nat. Genet.">
        <title>The Rosa genome provides new insights in the design of modern roses.</title>
        <authorList>
            <person name="Bendahmane M."/>
        </authorList>
    </citation>
    <scope>NUCLEOTIDE SEQUENCE [LARGE SCALE GENOMIC DNA]</scope>
    <source>
        <strain evidence="3">cv. Old Blush</strain>
    </source>
</reference>
<evidence type="ECO:0000313" key="3">
    <source>
        <dbReference type="Proteomes" id="UP000238479"/>
    </source>
</evidence>
<feature type="transmembrane region" description="Helical" evidence="1">
    <location>
        <begin position="96"/>
        <end position="117"/>
    </location>
</feature>
<dbReference type="PANTHER" id="PTHR31414">
    <property type="entry name" value="TRANSMEMBRANE PROTEIN DDB_G0292058"/>
    <property type="match status" value="1"/>
</dbReference>
<name>A0A2P6SD27_ROSCH</name>
<dbReference type="PANTHER" id="PTHR31414:SF15">
    <property type="entry name" value="PLASMA MEMBRANE FUSION PROTEIN"/>
    <property type="match status" value="1"/>
</dbReference>
<comment type="caution">
    <text evidence="2">The sequence shown here is derived from an EMBL/GenBank/DDBJ whole genome shotgun (WGS) entry which is preliminary data.</text>
</comment>
<dbReference type="Proteomes" id="UP000238479">
    <property type="component" value="Chromosome 1"/>
</dbReference>
<gene>
    <name evidence="2" type="ORF">RchiOBHm_Chr1g0337821</name>
</gene>
<feature type="transmembrane region" description="Helical" evidence="1">
    <location>
        <begin position="60"/>
        <end position="84"/>
    </location>
</feature>
<proteinExistence type="predicted"/>
<dbReference type="GO" id="GO:0005886">
    <property type="term" value="C:plasma membrane"/>
    <property type="evidence" value="ECO:0007669"/>
    <property type="project" value="TreeGrafter"/>
</dbReference>
<evidence type="ECO:0000256" key="1">
    <source>
        <dbReference type="SAM" id="Phobius"/>
    </source>
</evidence>
<protein>
    <recommendedName>
        <fullName evidence="4">Transmembrane protein</fullName>
    </recommendedName>
</protein>
<dbReference type="GO" id="GO:0009506">
    <property type="term" value="C:plasmodesma"/>
    <property type="evidence" value="ECO:0007669"/>
    <property type="project" value="TreeGrafter"/>
</dbReference>
<dbReference type="InterPro" id="IPR040283">
    <property type="entry name" value="DDB_G0292058-like"/>
</dbReference>
<keyword evidence="3" id="KW-1185">Reference proteome</keyword>
<keyword evidence="1" id="KW-1133">Transmembrane helix</keyword>
<evidence type="ECO:0008006" key="4">
    <source>
        <dbReference type="Google" id="ProtNLM"/>
    </source>
</evidence>
<evidence type="ECO:0000313" key="2">
    <source>
        <dbReference type="EMBL" id="PRQ56570.1"/>
    </source>
</evidence>
<organism evidence="2 3">
    <name type="scientific">Rosa chinensis</name>
    <name type="common">China rose</name>
    <dbReference type="NCBI Taxonomy" id="74649"/>
    <lineage>
        <taxon>Eukaryota</taxon>
        <taxon>Viridiplantae</taxon>
        <taxon>Streptophyta</taxon>
        <taxon>Embryophyta</taxon>
        <taxon>Tracheophyta</taxon>
        <taxon>Spermatophyta</taxon>
        <taxon>Magnoliopsida</taxon>
        <taxon>eudicotyledons</taxon>
        <taxon>Gunneridae</taxon>
        <taxon>Pentapetalae</taxon>
        <taxon>rosids</taxon>
        <taxon>fabids</taxon>
        <taxon>Rosales</taxon>
        <taxon>Rosaceae</taxon>
        <taxon>Rosoideae</taxon>
        <taxon>Rosoideae incertae sedis</taxon>
        <taxon>Rosa</taxon>
    </lineage>
</organism>
<dbReference type="AlphaFoldDB" id="A0A2P6SD27"/>
<dbReference type="OMA" id="TDGWNIS"/>
<dbReference type="Gramene" id="PRQ56570">
    <property type="protein sequence ID" value="PRQ56570"/>
    <property type="gene ID" value="RchiOBHm_Chr1g0337821"/>
</dbReference>
<sequence length="130" mass="15216">MTMDTRRSLADENLQNSSLVLAKERTRRKDPLDDFHKYTDGWNISNDHYWASVAWTAVPFFLIAGLWFVIFGLSLTLICFCYCCCPREPYVYSRTAYVLSLIFLIFFTVAAMLHFSLSLSQYTYTQKYSL</sequence>
<keyword evidence="1" id="KW-0812">Transmembrane</keyword>
<dbReference type="EMBL" id="PDCK01000039">
    <property type="protein sequence ID" value="PRQ56570.1"/>
    <property type="molecule type" value="Genomic_DNA"/>
</dbReference>
<dbReference type="STRING" id="74649.A0A2P6SD27"/>
<accession>A0A2P6SD27</accession>